<organism evidence="1 2">
    <name type="scientific">Fulvivirga kasyanovii</name>
    <dbReference type="NCBI Taxonomy" id="396812"/>
    <lineage>
        <taxon>Bacteria</taxon>
        <taxon>Pseudomonadati</taxon>
        <taxon>Bacteroidota</taxon>
        <taxon>Cytophagia</taxon>
        <taxon>Cytophagales</taxon>
        <taxon>Fulvivirgaceae</taxon>
        <taxon>Fulvivirga</taxon>
    </lineage>
</organism>
<reference evidence="1 2" key="1">
    <citation type="submission" date="2019-02" db="EMBL/GenBank/DDBJ databases">
        <authorList>
            <person name="Goldberg S.R."/>
            <person name="Haltli B.A."/>
            <person name="Correa H."/>
            <person name="Russell K.G."/>
        </authorList>
    </citation>
    <scope>NUCLEOTIDE SEQUENCE [LARGE SCALE GENOMIC DNA]</scope>
    <source>
        <strain evidence="1 2">JCM 16186</strain>
    </source>
</reference>
<accession>A0ABW9RXN4</accession>
<evidence type="ECO:0000313" key="1">
    <source>
        <dbReference type="EMBL" id="MTI28988.1"/>
    </source>
</evidence>
<comment type="caution">
    <text evidence="1">The sequence shown here is derived from an EMBL/GenBank/DDBJ whole genome shotgun (WGS) entry which is preliminary data.</text>
</comment>
<keyword evidence="2" id="KW-1185">Reference proteome</keyword>
<name>A0ABW9RXN4_9BACT</name>
<dbReference type="Proteomes" id="UP000798808">
    <property type="component" value="Unassembled WGS sequence"/>
</dbReference>
<dbReference type="EMBL" id="SMLW01000676">
    <property type="protein sequence ID" value="MTI28988.1"/>
    <property type="molecule type" value="Genomic_DNA"/>
</dbReference>
<proteinExistence type="predicted"/>
<sequence>MDTTPSVEIGLNSYLPGEWLTITASNFEDSLTVLIDNKQLIKFHGYTETVDLPYDLSPETAFNLKIVNEKDNTTHLDTTFMTPKFTTIAKIIDKEVGQWYGATVVLKDRSFLDSARYFSVGGRNISLPLESDTIELPRLSLGSKSLGLEATFDIAHFKLAAGENKVSVLESYMPLPINSDMERPDTLAVSYFSSYAPDVLSFTLVPLNGDPIPLEEFTIVPGRKDFIDFYQAGYLIEDVLPGTYTPIVVDPEGDTLITEKYHTVTIY</sequence>
<evidence type="ECO:0000313" key="2">
    <source>
        <dbReference type="Proteomes" id="UP000798808"/>
    </source>
</evidence>
<dbReference type="RefSeq" id="WP_155177047.1">
    <property type="nucleotide sequence ID" value="NZ_BAAAFL010000012.1"/>
</dbReference>
<gene>
    <name evidence="1" type="ORF">E1163_28765</name>
</gene>
<protein>
    <submittedName>
        <fullName evidence="1">Uncharacterized protein</fullName>
    </submittedName>
</protein>